<evidence type="ECO:0000313" key="1">
    <source>
        <dbReference type="EMBL" id="OSY88742.1"/>
    </source>
</evidence>
<comment type="caution">
    <text evidence="1">The sequence shown here is derived from an EMBL/GenBank/DDBJ whole genome shotgun (WGS) entry which is preliminary data.</text>
</comment>
<evidence type="ECO:0008006" key="3">
    <source>
        <dbReference type="Google" id="ProtNLM"/>
    </source>
</evidence>
<reference evidence="1 2" key="1">
    <citation type="submission" date="2015-03" db="EMBL/GenBank/DDBJ databases">
        <title>Genome sequence of Tenacibaculum sp. S2-2, isolated from intestinal microbiota of sea cucumber, Apostichopus japonicas.</title>
        <authorList>
            <person name="Shao Z."/>
            <person name="Wang L."/>
            <person name="Li X."/>
        </authorList>
    </citation>
    <scope>NUCLEOTIDE SEQUENCE [LARGE SCALE GENOMIC DNA]</scope>
    <source>
        <strain evidence="1 2">S2-2</strain>
    </source>
</reference>
<organism evidence="1 2">
    <name type="scientific">Tenacibaculum holothuriorum</name>
    <dbReference type="NCBI Taxonomy" id="1635173"/>
    <lineage>
        <taxon>Bacteria</taxon>
        <taxon>Pseudomonadati</taxon>
        <taxon>Bacteroidota</taxon>
        <taxon>Flavobacteriia</taxon>
        <taxon>Flavobacteriales</taxon>
        <taxon>Flavobacteriaceae</taxon>
        <taxon>Tenacibaculum</taxon>
    </lineage>
</organism>
<evidence type="ECO:0000313" key="2">
    <source>
        <dbReference type="Proteomes" id="UP000194221"/>
    </source>
</evidence>
<keyword evidence="2" id="KW-1185">Reference proteome</keyword>
<proteinExistence type="predicted"/>
<dbReference type="RefSeq" id="WP_086029544.1">
    <property type="nucleotide sequence ID" value="NZ_LAPZ01000002.1"/>
</dbReference>
<sequence>MLKHFLGYILLVLLLISCGDNNDKKKETVVADRSDMNVTKQYTVPSKLSSISEKEMKKWKEYHQLVDFIKRYEKISPSKALSNVLELKDITKKFKDTIRVNDLKTRAFRARLNVFNNEVLRLADMSYIGVISAKQINEQVAKVNLIYSSINDKVNAVYAKKEFDKTINLDNFFQLDSTKPRKRKTVNPSALKDTKQLQKDSKLELKEMNIP</sequence>
<dbReference type="EMBL" id="LAPZ01000002">
    <property type="protein sequence ID" value="OSY88742.1"/>
    <property type="molecule type" value="Genomic_DNA"/>
</dbReference>
<dbReference type="PROSITE" id="PS51257">
    <property type="entry name" value="PROKAR_LIPOPROTEIN"/>
    <property type="match status" value="1"/>
</dbReference>
<gene>
    <name evidence="1" type="ORF">WH52_03445</name>
</gene>
<dbReference type="InParanoid" id="A0A1Y2PE47"/>
<protein>
    <recommendedName>
        <fullName evidence="3">Lipoprotein</fullName>
    </recommendedName>
</protein>
<dbReference type="Proteomes" id="UP000194221">
    <property type="component" value="Unassembled WGS sequence"/>
</dbReference>
<accession>A0A1Y2PE47</accession>
<dbReference type="AlphaFoldDB" id="A0A1Y2PE47"/>
<name>A0A1Y2PE47_9FLAO</name>
<dbReference type="OrthoDB" id="1431410at2"/>